<feature type="transmembrane region" description="Helical" evidence="1">
    <location>
        <begin position="156"/>
        <end position="173"/>
    </location>
</feature>
<dbReference type="AlphaFoldDB" id="A0A7W7VGK5"/>
<comment type="caution">
    <text evidence="2">The sequence shown here is derived from an EMBL/GenBank/DDBJ whole genome shotgun (WGS) entry which is preliminary data.</text>
</comment>
<name>A0A7W7VGK5_9PSEU</name>
<feature type="transmembrane region" description="Helical" evidence="1">
    <location>
        <begin position="222"/>
        <end position="238"/>
    </location>
</feature>
<accession>A0A7W7VGK5</accession>
<organism evidence="2 3">
    <name type="scientific">Actinophytocola algeriensis</name>
    <dbReference type="NCBI Taxonomy" id="1768010"/>
    <lineage>
        <taxon>Bacteria</taxon>
        <taxon>Bacillati</taxon>
        <taxon>Actinomycetota</taxon>
        <taxon>Actinomycetes</taxon>
        <taxon>Pseudonocardiales</taxon>
        <taxon>Pseudonocardiaceae</taxon>
    </lineage>
</organism>
<evidence type="ECO:0000313" key="2">
    <source>
        <dbReference type="EMBL" id="MBB4909165.1"/>
    </source>
</evidence>
<keyword evidence="1" id="KW-0472">Membrane</keyword>
<gene>
    <name evidence="2" type="ORF">FHR82_005418</name>
</gene>
<evidence type="ECO:0000313" key="3">
    <source>
        <dbReference type="Proteomes" id="UP000520767"/>
    </source>
</evidence>
<feature type="transmembrane region" description="Helical" evidence="1">
    <location>
        <begin position="97"/>
        <end position="115"/>
    </location>
</feature>
<dbReference type="RefSeq" id="WP_184813197.1">
    <property type="nucleotide sequence ID" value="NZ_JACHJQ010000005.1"/>
</dbReference>
<feature type="transmembrane region" description="Helical" evidence="1">
    <location>
        <begin position="7"/>
        <end position="24"/>
    </location>
</feature>
<feature type="transmembrane region" description="Helical" evidence="1">
    <location>
        <begin position="66"/>
        <end position="85"/>
    </location>
</feature>
<dbReference type="EMBL" id="JACHJQ010000005">
    <property type="protein sequence ID" value="MBB4909165.1"/>
    <property type="molecule type" value="Genomic_DNA"/>
</dbReference>
<protein>
    <submittedName>
        <fullName evidence="2">Uncharacterized protein</fullName>
    </submittedName>
</protein>
<feature type="transmembrane region" description="Helical" evidence="1">
    <location>
        <begin position="200"/>
        <end position="216"/>
    </location>
</feature>
<dbReference type="Proteomes" id="UP000520767">
    <property type="component" value="Unassembled WGS sequence"/>
</dbReference>
<evidence type="ECO:0000256" key="1">
    <source>
        <dbReference type="SAM" id="Phobius"/>
    </source>
</evidence>
<keyword evidence="1" id="KW-0812">Transmembrane</keyword>
<keyword evidence="3" id="KW-1185">Reference proteome</keyword>
<reference evidence="2 3" key="1">
    <citation type="submission" date="2020-08" db="EMBL/GenBank/DDBJ databases">
        <title>Genomic Encyclopedia of Type Strains, Phase III (KMG-III): the genomes of soil and plant-associated and newly described type strains.</title>
        <authorList>
            <person name="Whitman W."/>
        </authorList>
    </citation>
    <scope>NUCLEOTIDE SEQUENCE [LARGE SCALE GENOMIC DNA]</scope>
    <source>
        <strain evidence="2 3">CECT 8960</strain>
    </source>
</reference>
<keyword evidence="1" id="KW-1133">Transmembrane helix</keyword>
<feature type="transmembrane region" description="Helical" evidence="1">
    <location>
        <begin position="127"/>
        <end position="149"/>
    </location>
</feature>
<sequence length="244" mass="25017">MGGRRGYWFPLVLLGFGLLTLLGWETVTAPADHGWFAYTPGSFQITQTVVGVSVAESPVGSQLRDWPWTVLIAVTLVGTVAWYAFRARRAGGPVRTHVALAVAGGLAVPTCYIVAGMADAIADPEGMIPAVGLPLLGLGALTGAAYVVLGPWRRTAAAVSVGCLVTGAATVLGAWSPGLLEPVLITVGLLALARYERSRLLAVAAVAVPVALVVFPDGTLSMLVPAAIALAVAIAALVRENSLA</sequence>
<proteinExistence type="predicted"/>